<organism evidence="2 3">
    <name type="scientific">Varroa destructor</name>
    <name type="common">Honeybee mite</name>
    <dbReference type="NCBI Taxonomy" id="109461"/>
    <lineage>
        <taxon>Eukaryota</taxon>
        <taxon>Metazoa</taxon>
        <taxon>Ecdysozoa</taxon>
        <taxon>Arthropoda</taxon>
        <taxon>Chelicerata</taxon>
        <taxon>Arachnida</taxon>
        <taxon>Acari</taxon>
        <taxon>Parasitiformes</taxon>
        <taxon>Mesostigmata</taxon>
        <taxon>Gamasina</taxon>
        <taxon>Dermanyssoidea</taxon>
        <taxon>Varroidae</taxon>
        <taxon>Varroa</taxon>
    </lineage>
</organism>
<dbReference type="InParanoid" id="A0A7M7JYU6"/>
<protein>
    <submittedName>
        <fullName evidence="2">Uncharacterized protein</fullName>
    </submittedName>
</protein>
<evidence type="ECO:0000256" key="1">
    <source>
        <dbReference type="SAM" id="MobiDB-lite"/>
    </source>
</evidence>
<dbReference type="KEGG" id="vde:111249437"/>
<dbReference type="GeneID" id="111249437"/>
<feature type="region of interest" description="Disordered" evidence="1">
    <location>
        <begin position="203"/>
        <end position="261"/>
    </location>
</feature>
<sequence length="393" mass="45313">MSLSANSEHELLSHLIGPVRRFGVRKCKRRFLQGGLDPVEVEPGLDLFRRIYLKFYDHILYLLLVGKLQKNDLWQELFRLIYNRLPFPRVSERISSDGTRTWHRFQHHPLSPEDHMPSGDTLRVACNAYTRAIPRLRVCIGTIDDDGNELEPNNHCIYMQQPGEGQWIVDWNYRDIKINWESSEWWLQTRFWLYTPDDLYGGQDASQNGNENAGQNGNQDENKGRSQDDDPEEGQTGSPNVGRNADLPERPPDNSRADPSLKQLKFRKVELEPEVLCSNHHVAVLHDASEEAEEFALNEIKCVYVFYIYWWAADRPRAEGVAPEIKLIVRIHWPYLQQALPTGTEEPTVEAGSLVTPKVNVKSWLDKRLKHREISSRGLTLLSGQGSTTEDLH</sequence>
<evidence type="ECO:0000313" key="2">
    <source>
        <dbReference type="EnsemblMetazoa" id="XP_022659040"/>
    </source>
</evidence>
<dbReference type="RefSeq" id="XP_022659040.1">
    <property type="nucleotide sequence ID" value="XM_022803305.1"/>
</dbReference>
<keyword evidence="3" id="KW-1185">Reference proteome</keyword>
<reference evidence="2" key="1">
    <citation type="submission" date="2021-01" db="UniProtKB">
        <authorList>
            <consortium name="EnsemblMetazoa"/>
        </authorList>
    </citation>
    <scope>IDENTIFICATION</scope>
</reference>
<dbReference type="Proteomes" id="UP000594260">
    <property type="component" value="Unplaced"/>
</dbReference>
<accession>A0A7M7JYU6</accession>
<dbReference type="AlphaFoldDB" id="A0A7M7JYU6"/>
<feature type="compositionally biased region" description="Basic and acidic residues" evidence="1">
    <location>
        <begin position="246"/>
        <end position="256"/>
    </location>
</feature>
<evidence type="ECO:0000313" key="3">
    <source>
        <dbReference type="Proteomes" id="UP000594260"/>
    </source>
</evidence>
<proteinExistence type="predicted"/>
<dbReference type="EnsemblMetazoa" id="XM_022803305">
    <property type="protein sequence ID" value="XP_022659040"/>
    <property type="gene ID" value="LOC111249437"/>
</dbReference>
<feature type="compositionally biased region" description="Low complexity" evidence="1">
    <location>
        <begin position="207"/>
        <end position="219"/>
    </location>
</feature>
<name>A0A7M7JYU6_VARDE</name>